<comment type="subunit">
    <text evidence="1">Component of the TIM23 complex.</text>
</comment>
<name>A0A2U3DVX3_PURLI</name>
<dbReference type="InterPro" id="IPR050365">
    <property type="entry name" value="TIM50"/>
</dbReference>
<dbReference type="Gene3D" id="3.40.50.1000">
    <property type="entry name" value="HAD superfamily/HAD-like"/>
    <property type="match status" value="1"/>
</dbReference>
<dbReference type="InterPro" id="IPR023214">
    <property type="entry name" value="HAD_sf"/>
</dbReference>
<organism evidence="5 6">
    <name type="scientific">Purpureocillium lilacinum</name>
    <name type="common">Paecilomyces lilacinus</name>
    <dbReference type="NCBI Taxonomy" id="33203"/>
    <lineage>
        <taxon>Eukaryota</taxon>
        <taxon>Fungi</taxon>
        <taxon>Dikarya</taxon>
        <taxon>Ascomycota</taxon>
        <taxon>Pezizomycotina</taxon>
        <taxon>Sordariomycetes</taxon>
        <taxon>Hypocreomycetidae</taxon>
        <taxon>Hypocreales</taxon>
        <taxon>Ophiocordycipitaceae</taxon>
        <taxon>Purpureocillium</taxon>
    </lineage>
</organism>
<dbReference type="EMBL" id="JAWRVI010000037">
    <property type="protein sequence ID" value="KAK4086902.1"/>
    <property type="molecule type" value="Genomic_DNA"/>
</dbReference>
<reference evidence="4 7" key="4">
    <citation type="journal article" date="2024" name="Microbiol. Resour. Announc.">
        <title>Genome annotations for the ascomycete fungi Trichoderma harzianum, Trichoderma aggressivum, and Purpureocillium lilacinum.</title>
        <authorList>
            <person name="Beijen E.P.W."/>
            <person name="Ohm R.A."/>
        </authorList>
    </citation>
    <scope>NUCLEOTIDE SEQUENCE [LARGE SCALE GENOMIC DNA]</scope>
    <source>
        <strain evidence="4 7">CBS 150709</strain>
    </source>
</reference>
<comment type="caution">
    <text evidence="5">The sequence shown here is derived from an EMBL/GenBank/DDBJ whole genome shotgun (WGS) entry which is preliminary data.</text>
</comment>
<dbReference type="EMBL" id="LCWV01000025">
    <property type="protein sequence ID" value="PWI66399.1"/>
    <property type="molecule type" value="Genomic_DNA"/>
</dbReference>
<evidence type="ECO:0000259" key="3">
    <source>
        <dbReference type="PROSITE" id="PS50969"/>
    </source>
</evidence>
<comment type="subcellular location">
    <subcellularLocation>
        <location evidence="1">Mitochondrion inner membrane</location>
        <topology evidence="1">Single-pass membrane protein</topology>
    </subcellularLocation>
</comment>
<keyword evidence="1" id="KW-0811">Translocation</keyword>
<reference evidence="4" key="3">
    <citation type="submission" date="2023-11" db="EMBL/GenBank/DDBJ databases">
        <authorList>
            <person name="Beijen E."/>
            <person name="Ohm R.A."/>
        </authorList>
    </citation>
    <scope>NUCLEOTIDE SEQUENCE</scope>
    <source>
        <strain evidence="4">CBS 150709</strain>
    </source>
</reference>
<feature type="compositionally biased region" description="Basic and acidic residues" evidence="2">
    <location>
        <begin position="39"/>
        <end position="48"/>
    </location>
</feature>
<comment type="similarity">
    <text evidence="1">Belongs to the TIM50 family.</text>
</comment>
<reference evidence="5" key="1">
    <citation type="submission" date="2015-05" db="EMBL/GenBank/DDBJ databases">
        <authorList>
            <person name="Wang D.B."/>
            <person name="Wang M."/>
        </authorList>
    </citation>
    <scope>NUCLEOTIDE SEQUENCE</scope>
    <source>
        <strain evidence="5">36-1</strain>
    </source>
</reference>
<dbReference type="GO" id="GO:0005744">
    <property type="term" value="C:TIM23 mitochondrial import inner membrane translocase complex"/>
    <property type="evidence" value="ECO:0007669"/>
    <property type="project" value="UniProtKB-UniRule"/>
</dbReference>
<dbReference type="Pfam" id="PF03031">
    <property type="entry name" value="NIF"/>
    <property type="match status" value="1"/>
</dbReference>
<dbReference type="Proteomes" id="UP001287286">
    <property type="component" value="Unassembled WGS sequence"/>
</dbReference>
<evidence type="ECO:0000313" key="6">
    <source>
        <dbReference type="Proteomes" id="UP000245956"/>
    </source>
</evidence>
<protein>
    <recommendedName>
        <fullName evidence="1">Mitochondrial import inner membrane translocase subunit TIM50</fullName>
    </recommendedName>
</protein>
<dbReference type="GO" id="GO:0015031">
    <property type="term" value="P:protein transport"/>
    <property type="evidence" value="ECO:0007669"/>
    <property type="project" value="UniProtKB-KW"/>
</dbReference>
<evidence type="ECO:0000313" key="7">
    <source>
        <dbReference type="Proteomes" id="UP001287286"/>
    </source>
</evidence>
<evidence type="ECO:0000256" key="1">
    <source>
        <dbReference type="RuleBase" id="RU365079"/>
    </source>
</evidence>
<evidence type="ECO:0000313" key="4">
    <source>
        <dbReference type="EMBL" id="KAK4086902.1"/>
    </source>
</evidence>
<feature type="region of interest" description="Disordered" evidence="2">
    <location>
        <begin position="179"/>
        <end position="208"/>
    </location>
</feature>
<keyword evidence="1" id="KW-0496">Mitochondrion</keyword>
<dbReference type="PANTHER" id="PTHR12210">
    <property type="entry name" value="DULLARD PROTEIN PHOSPHATASE"/>
    <property type="match status" value="1"/>
</dbReference>
<proteinExistence type="inferred from homology"/>
<evidence type="ECO:0000313" key="5">
    <source>
        <dbReference type="EMBL" id="PWI66399.1"/>
    </source>
</evidence>
<evidence type="ECO:0000256" key="2">
    <source>
        <dbReference type="SAM" id="MobiDB-lite"/>
    </source>
</evidence>
<comment type="function">
    <text evidence="1">Essential component of the TIM23 complex, a complex that mediates the translocation of transit peptide-containing proteins across the mitochondrial inner membrane.</text>
</comment>
<keyword evidence="1" id="KW-0653">Protein transport</keyword>
<accession>A0A2U3DVX3</accession>
<dbReference type="InterPro" id="IPR036412">
    <property type="entry name" value="HAD-like_sf"/>
</dbReference>
<dbReference type="InterPro" id="IPR004274">
    <property type="entry name" value="FCP1_dom"/>
</dbReference>
<reference evidence="5 6" key="2">
    <citation type="journal article" date="2016" name="Front. Microbiol.">
        <title>Genome and transcriptome sequences reveal the specific parasitism of the nematophagous Purpureocillium lilacinum 36-1.</title>
        <authorList>
            <person name="Xie J."/>
            <person name="Li S."/>
            <person name="Mo C."/>
            <person name="Xiao X."/>
            <person name="Peng D."/>
            <person name="Wang G."/>
            <person name="Xiao Y."/>
        </authorList>
    </citation>
    <scope>NUCLEOTIDE SEQUENCE [LARGE SCALE GENOMIC DNA]</scope>
    <source>
        <strain evidence="5 6">36-1</strain>
    </source>
</reference>
<dbReference type="AlphaFoldDB" id="A0A2U3DVX3"/>
<sequence>MRFLRTAPLFNRFSSAKFASKQQRRQQRTPQPGPASENSHARLRDRPNGHGPVPCLRPPSVMNYFASEGHLPPFAAQAATAHIPSAQIADLGRGHPSQPQHQAQQPGIPGLTLLEAMAQGQPSPGAPTGPAVYELPKSLIKRKPKAANHAAATRSVAARVGELPVQPNADTMFDRSQAAAAEAANINQDGARDPRVAPSASSGGIPDPTPLYLAQSFAPPSTLPRPRRILVILDLNGTLLYRPTRRMPTKFVERPHARPFLGYCLDTFYLAVWSSARPENVRRMLDQILTEEQRRRCVVIWGRDRFGLSANDYNTRVQCYKRLTTLWNDAKVQASHPHAASGGRWDQSNTVLVDDSLEKGRSEPHNILTIPEFTGIQSDRVDVLPQVHDYLNLLCYQADISRYMRETPFKLDPSYQLPPAPAEED</sequence>
<keyword evidence="7" id="KW-1185">Reference proteome</keyword>
<feature type="domain" description="FCP1 homology" evidence="3">
    <location>
        <begin position="224"/>
        <end position="394"/>
    </location>
</feature>
<dbReference type="PROSITE" id="PS50969">
    <property type="entry name" value="FCP1"/>
    <property type="match status" value="1"/>
</dbReference>
<keyword evidence="1" id="KW-0809">Transit peptide</keyword>
<feature type="region of interest" description="Disordered" evidence="2">
    <location>
        <begin position="15"/>
        <end position="55"/>
    </location>
</feature>
<dbReference type="SMART" id="SM00577">
    <property type="entry name" value="CPDc"/>
    <property type="match status" value="1"/>
</dbReference>
<gene>
    <name evidence="5" type="ORF">PCL_05097</name>
    <name evidence="4" type="ORF">Purlil1_8852</name>
</gene>
<dbReference type="SUPFAM" id="SSF56784">
    <property type="entry name" value="HAD-like"/>
    <property type="match status" value="1"/>
</dbReference>
<keyword evidence="1" id="KW-0813">Transport</keyword>
<dbReference type="Proteomes" id="UP000245956">
    <property type="component" value="Unassembled WGS sequence"/>
</dbReference>